<reference evidence="1 2" key="1">
    <citation type="submission" date="2019-09" db="EMBL/GenBank/DDBJ databases">
        <title>Reversal of blaTEM antimicrobial resistance by CRISPR-Cas9 in clinical E. coli and other Enterobacteriaceae strains.</title>
        <authorList>
            <person name="Tagliaferri T."/>
            <person name="Guimaraes N."/>
            <person name="Pereira M."/>
            <person name="Felicori L."/>
            <person name="Horz H.-P."/>
            <person name="Santos S."/>
            <person name="Mendes T."/>
        </authorList>
    </citation>
    <scope>NUCLEOTIDE SEQUENCE [LARGE SCALE GENOMIC DNA]</scope>
    <source>
        <strain evidence="1 2">E2_blaTEM_MG</strain>
    </source>
</reference>
<gene>
    <name evidence="1" type="ORF">F9C29_11500</name>
</gene>
<evidence type="ECO:0000313" key="2">
    <source>
        <dbReference type="Proteomes" id="UP000476281"/>
    </source>
</evidence>
<sequence length="53" mass="5582">ETVVLAAPEKSNTASAFVIGDLPLVNTLVVENTTDERWVSALKEKGVAVIASQ</sequence>
<name>A0A6L3XXG8_9ENTR</name>
<dbReference type="EMBL" id="WBSZ01000316">
    <property type="protein sequence ID" value="KAB2520763.1"/>
    <property type="molecule type" value="Genomic_DNA"/>
</dbReference>
<accession>A0A6L3XXG8</accession>
<dbReference type="AlphaFoldDB" id="A0A6L3XXG8"/>
<evidence type="ECO:0000313" key="1">
    <source>
        <dbReference type="EMBL" id="KAB2520763.1"/>
    </source>
</evidence>
<feature type="non-terminal residue" evidence="1">
    <location>
        <position position="1"/>
    </location>
</feature>
<organism evidence="1 2">
    <name type="scientific">Enterobacter hormaechei</name>
    <dbReference type="NCBI Taxonomy" id="158836"/>
    <lineage>
        <taxon>Bacteria</taxon>
        <taxon>Pseudomonadati</taxon>
        <taxon>Pseudomonadota</taxon>
        <taxon>Gammaproteobacteria</taxon>
        <taxon>Enterobacterales</taxon>
        <taxon>Enterobacteriaceae</taxon>
        <taxon>Enterobacter</taxon>
        <taxon>Enterobacter cloacae complex</taxon>
    </lineage>
</organism>
<dbReference type="Proteomes" id="UP000476281">
    <property type="component" value="Unassembled WGS sequence"/>
</dbReference>
<protein>
    <submittedName>
        <fullName evidence="1">DeoR family transcriptional regulator</fullName>
    </submittedName>
</protein>
<proteinExistence type="predicted"/>
<comment type="caution">
    <text evidence="1">The sequence shown here is derived from an EMBL/GenBank/DDBJ whole genome shotgun (WGS) entry which is preliminary data.</text>
</comment>